<dbReference type="PATRIC" id="fig|273678.4.peg.250"/>
<evidence type="ECO:0008006" key="3">
    <source>
        <dbReference type="Google" id="ProtNLM"/>
    </source>
</evidence>
<evidence type="ECO:0000313" key="2">
    <source>
        <dbReference type="Proteomes" id="UP000033900"/>
    </source>
</evidence>
<dbReference type="AlphaFoldDB" id="A0A0M2HW47"/>
<dbReference type="EMBL" id="JYJB01000004">
    <property type="protein sequence ID" value="KJL49145.1"/>
    <property type="molecule type" value="Genomic_DNA"/>
</dbReference>
<accession>A0A0M2HW47</accession>
<protein>
    <recommendedName>
        <fullName evidence="3">Minor tail protein</fullName>
    </recommendedName>
</protein>
<gene>
    <name evidence="1" type="ORF">RS84_00257</name>
</gene>
<reference evidence="1 2" key="1">
    <citation type="submission" date="2015-02" db="EMBL/GenBank/DDBJ databases">
        <title>Draft genome sequences of ten Microbacterium spp. with emphasis on heavy metal contaminated environments.</title>
        <authorList>
            <person name="Corretto E."/>
        </authorList>
    </citation>
    <scope>NUCLEOTIDE SEQUENCE [LARGE SCALE GENOMIC DNA]</scope>
    <source>
        <strain evidence="1 2">SA35</strain>
    </source>
</reference>
<dbReference type="STRING" id="273678.RS84_00257"/>
<comment type="caution">
    <text evidence="1">The sequence shown here is derived from an EMBL/GenBank/DDBJ whole genome shotgun (WGS) entry which is preliminary data.</text>
</comment>
<evidence type="ECO:0000313" key="1">
    <source>
        <dbReference type="EMBL" id="KJL49145.1"/>
    </source>
</evidence>
<sequence>MKAYVFETRGGALLGEVKPSDVTWSENANQSETVTPTFDLNSKTEGGRDWRNLGAAWKHSIALEVNGRLLGGPIMPHDFDDDKGTLRVVARGGRILFTRRSVLPPEALTQPLTLPNGELDTSLDSTWSGYDLGTIAKKIGVQACLWPGASDLPIIWPEDRAGTHTRTYPAIDRKNVDAAWTDLSKAENGPDIRLGLEWDGDNRFRWRFQTGTQEQPRLQGRDVFTWELRQGSAVKVQTNPALMGSLAWGQGGRSNDTALVRSLYDPVLIDHGYPLLELDSDVSSNTSEPTTVDSANAETLRTAAKPWEFWSFKVRADRSPYPFEYGPGSLIEVVVTKDTKVSGGYIPPGTYKRRIAGLSGGFDEWVTITCGENYDA</sequence>
<proteinExistence type="predicted"/>
<name>A0A0M2HW47_9MICO</name>
<keyword evidence="2" id="KW-1185">Reference proteome</keyword>
<organism evidence="1 2">
    <name type="scientific">Microbacterium hydrocarbonoxydans</name>
    <dbReference type="NCBI Taxonomy" id="273678"/>
    <lineage>
        <taxon>Bacteria</taxon>
        <taxon>Bacillati</taxon>
        <taxon>Actinomycetota</taxon>
        <taxon>Actinomycetes</taxon>
        <taxon>Micrococcales</taxon>
        <taxon>Microbacteriaceae</taxon>
        <taxon>Microbacterium</taxon>
    </lineage>
</organism>
<dbReference type="Proteomes" id="UP000033900">
    <property type="component" value="Unassembled WGS sequence"/>
</dbReference>